<evidence type="ECO:0000313" key="2">
    <source>
        <dbReference type="Proteomes" id="UP000192582"/>
    </source>
</evidence>
<dbReference type="RefSeq" id="WP_084047687.1">
    <property type="nucleotide sequence ID" value="NZ_FWWU01000008.1"/>
</dbReference>
<sequence>MKRTLNAFLLSVLALTLVLFPLALADLPASRPPPVLCRVTAAYQPSVWPPFTPPEERFRRIIITLRPGCPDDGEARIRLANTSGRTLPERGYYTLTPDDPVRYIPNSPSTAITTPGWTVYWLAASGKQYEVTQAPLGGR</sequence>
<dbReference type="OrthoDB" id="73892at2"/>
<dbReference type="EMBL" id="FWWU01000008">
    <property type="protein sequence ID" value="SMB86482.1"/>
    <property type="molecule type" value="Genomic_DNA"/>
</dbReference>
<evidence type="ECO:0000313" key="1">
    <source>
        <dbReference type="EMBL" id="SMB86482.1"/>
    </source>
</evidence>
<name>A0A1W1UZD3_9DEIO</name>
<gene>
    <name evidence="1" type="ORF">SAMN00790413_03826</name>
</gene>
<dbReference type="AlphaFoldDB" id="A0A1W1UZD3"/>
<reference evidence="1 2" key="1">
    <citation type="submission" date="2017-04" db="EMBL/GenBank/DDBJ databases">
        <authorList>
            <person name="Afonso C.L."/>
            <person name="Miller P.J."/>
            <person name="Scott M.A."/>
            <person name="Spackman E."/>
            <person name="Goraichik I."/>
            <person name="Dimitrov K.M."/>
            <person name="Suarez D.L."/>
            <person name="Swayne D.E."/>
        </authorList>
    </citation>
    <scope>NUCLEOTIDE SEQUENCE [LARGE SCALE GENOMIC DNA]</scope>
    <source>
        <strain evidence="1 2">KR-140</strain>
    </source>
</reference>
<keyword evidence="2" id="KW-1185">Reference proteome</keyword>
<dbReference type="Proteomes" id="UP000192582">
    <property type="component" value="Unassembled WGS sequence"/>
</dbReference>
<dbReference type="STRING" id="695939.SAMN00790413_03826"/>
<protein>
    <submittedName>
        <fullName evidence="1">Uncharacterized protein</fullName>
    </submittedName>
</protein>
<proteinExistence type="predicted"/>
<accession>A0A1W1UZD3</accession>
<organism evidence="1 2">
    <name type="scientific">Deinococcus hopiensis KR-140</name>
    <dbReference type="NCBI Taxonomy" id="695939"/>
    <lineage>
        <taxon>Bacteria</taxon>
        <taxon>Thermotogati</taxon>
        <taxon>Deinococcota</taxon>
        <taxon>Deinococci</taxon>
        <taxon>Deinococcales</taxon>
        <taxon>Deinococcaceae</taxon>
        <taxon>Deinococcus</taxon>
    </lineage>
</organism>